<dbReference type="InterPro" id="IPR038323">
    <property type="entry name" value="ArAE_1_C_sf"/>
</dbReference>
<dbReference type="Pfam" id="PF11728">
    <property type="entry name" value="ArAE_1_C"/>
    <property type="match status" value="1"/>
</dbReference>
<feature type="transmembrane region" description="Helical" evidence="6">
    <location>
        <begin position="80"/>
        <end position="109"/>
    </location>
</feature>
<feature type="domain" description="Putative aromatic acid exporter C-terminal" evidence="7">
    <location>
        <begin position="147"/>
        <end position="311"/>
    </location>
</feature>
<reference evidence="8 9" key="1">
    <citation type="submission" date="2021-01" db="EMBL/GenBank/DDBJ databases">
        <title>FDA dAtabase for Regulatory Grade micrObial Sequences (FDA-ARGOS): Supporting development and validation of Infectious Disease Dx tests.</title>
        <authorList>
            <person name="Nelson B."/>
            <person name="Plummer A."/>
            <person name="Tallon L."/>
            <person name="Sadzewicz L."/>
            <person name="Zhao X."/>
            <person name="Boylan J."/>
            <person name="Ott S."/>
            <person name="Bowen H."/>
            <person name="Vavikolanu K."/>
            <person name="Mehta A."/>
            <person name="Aluvathingal J."/>
            <person name="Nadendla S."/>
            <person name="Myers T."/>
            <person name="Yan Y."/>
            <person name="Sichtig H."/>
        </authorList>
    </citation>
    <scope>NUCLEOTIDE SEQUENCE [LARGE SCALE GENOMIC DNA]</scope>
    <source>
        <strain evidence="8 9">FDAARGOS_1161</strain>
    </source>
</reference>
<evidence type="ECO:0000256" key="4">
    <source>
        <dbReference type="ARBA" id="ARBA00022989"/>
    </source>
</evidence>
<dbReference type="Proteomes" id="UP000595254">
    <property type="component" value="Chromosome"/>
</dbReference>
<keyword evidence="4 6" id="KW-1133">Transmembrane helix</keyword>
<sequence>MTFKIGYRTIKTAVGVTAAIFLAQLLGLNSFSGAGIITILCIQVSKKKSLRASVSRLIACMIAIVFSAVLFQVLGFNAWVIGLMLLLFIPTTVALKVNEGIVTSSVIILHLYTAGEITWKLLLNEAALISIGIGVALLVNWYMPSLDNKLIVFQEKIEENFSKILKEVSLYLRNEDSEWDGREITETGKLLAEAKTLAFRDVENHFLREEDIYYHYFKMREKQFSIIERILPLVANLPLRVKQSGMLAEFIAELGENVHPQNTAIVYLGKLKEMDAVFKEMKLPSTRQEFESRAALLQLMKEIEEYLLIKRNFKGLPVKQTMHQKRRTGLN</sequence>
<evidence type="ECO:0000313" key="8">
    <source>
        <dbReference type="EMBL" id="QQT00035.1"/>
    </source>
</evidence>
<dbReference type="AlphaFoldDB" id="A0A974NLK8"/>
<dbReference type="PANTHER" id="PTHR40064">
    <property type="entry name" value="MEMBRANE PROTEIN-RELATED"/>
    <property type="match status" value="1"/>
</dbReference>
<protein>
    <submittedName>
        <fullName evidence="8">Aromatic acid exporter family protein</fullName>
    </submittedName>
</protein>
<evidence type="ECO:0000256" key="2">
    <source>
        <dbReference type="ARBA" id="ARBA00022475"/>
    </source>
</evidence>
<dbReference type="InterPro" id="IPR052984">
    <property type="entry name" value="UPF0421"/>
</dbReference>
<keyword evidence="3 6" id="KW-0812">Transmembrane</keyword>
<dbReference type="KEGG" id="ppsr:I6J18_21045"/>
<feature type="transmembrane region" description="Helical" evidence="6">
    <location>
        <begin position="54"/>
        <end position="74"/>
    </location>
</feature>
<dbReference type="InterPro" id="IPR021062">
    <property type="entry name" value="ArAE_1_C"/>
</dbReference>
<evidence type="ECO:0000256" key="5">
    <source>
        <dbReference type="ARBA" id="ARBA00023136"/>
    </source>
</evidence>
<dbReference type="EMBL" id="CP068053">
    <property type="protein sequence ID" value="QQT00035.1"/>
    <property type="molecule type" value="Genomic_DNA"/>
</dbReference>
<comment type="subcellular location">
    <subcellularLocation>
        <location evidence="1">Cell membrane</location>
        <topology evidence="1">Multi-pass membrane protein</topology>
    </subcellularLocation>
</comment>
<dbReference type="Pfam" id="PF06081">
    <property type="entry name" value="ArAE_1"/>
    <property type="match status" value="1"/>
</dbReference>
<keyword evidence="9" id="KW-1185">Reference proteome</keyword>
<dbReference type="RefSeq" id="WP_040375049.1">
    <property type="nucleotide sequence ID" value="NZ_CP068053.1"/>
</dbReference>
<organism evidence="8 9">
    <name type="scientific">Peribacillus psychrosaccharolyticus</name>
    <name type="common">Bacillus psychrosaccharolyticus</name>
    <dbReference type="NCBI Taxonomy" id="1407"/>
    <lineage>
        <taxon>Bacteria</taxon>
        <taxon>Bacillati</taxon>
        <taxon>Bacillota</taxon>
        <taxon>Bacilli</taxon>
        <taxon>Bacillales</taxon>
        <taxon>Bacillaceae</taxon>
        <taxon>Peribacillus</taxon>
    </lineage>
</organism>
<dbReference type="Gene3D" id="1.20.120.940">
    <property type="entry name" value="Putative aromatic acid exporter, C-terminal domain"/>
    <property type="match status" value="1"/>
</dbReference>
<dbReference type="InterPro" id="IPR010343">
    <property type="entry name" value="ArAE_1"/>
</dbReference>
<feature type="transmembrane region" description="Helical" evidence="6">
    <location>
        <begin position="20"/>
        <end position="42"/>
    </location>
</feature>
<evidence type="ECO:0000313" key="9">
    <source>
        <dbReference type="Proteomes" id="UP000595254"/>
    </source>
</evidence>
<dbReference type="PANTHER" id="PTHR40064:SF1">
    <property type="entry name" value="MEMBRANE PROTEIN"/>
    <property type="match status" value="1"/>
</dbReference>
<evidence type="ECO:0000256" key="3">
    <source>
        <dbReference type="ARBA" id="ARBA00022692"/>
    </source>
</evidence>
<keyword evidence="5 6" id="KW-0472">Membrane</keyword>
<evidence type="ECO:0000256" key="1">
    <source>
        <dbReference type="ARBA" id="ARBA00004651"/>
    </source>
</evidence>
<feature type="transmembrane region" description="Helical" evidence="6">
    <location>
        <begin position="121"/>
        <end position="143"/>
    </location>
</feature>
<evidence type="ECO:0000259" key="7">
    <source>
        <dbReference type="Pfam" id="PF11728"/>
    </source>
</evidence>
<keyword evidence="2" id="KW-1003">Cell membrane</keyword>
<name>A0A974NLK8_PERPY</name>
<proteinExistence type="predicted"/>
<evidence type="ECO:0000256" key="6">
    <source>
        <dbReference type="SAM" id="Phobius"/>
    </source>
</evidence>
<gene>
    <name evidence="8" type="ORF">I6J18_21045</name>
</gene>
<dbReference type="GO" id="GO:0005886">
    <property type="term" value="C:plasma membrane"/>
    <property type="evidence" value="ECO:0007669"/>
    <property type="project" value="UniProtKB-SubCell"/>
</dbReference>
<accession>A0A974NLK8</accession>